<dbReference type="Gene3D" id="3.30.200.20">
    <property type="entry name" value="Phosphorylase Kinase, domain 1"/>
    <property type="match status" value="1"/>
</dbReference>
<dbReference type="CDD" id="cd14014">
    <property type="entry name" value="STKc_PknB_like"/>
    <property type="match status" value="1"/>
</dbReference>
<dbReference type="Proteomes" id="UP000218418">
    <property type="component" value="Chromosome"/>
</dbReference>
<keyword evidence="2 3" id="KW-0067">ATP-binding</keyword>
<evidence type="ECO:0000256" key="3">
    <source>
        <dbReference type="PROSITE-ProRule" id="PRU10141"/>
    </source>
</evidence>
<proteinExistence type="predicted"/>
<dbReference type="SMART" id="SM00240">
    <property type="entry name" value="FHA"/>
    <property type="match status" value="1"/>
</dbReference>
<dbReference type="SUPFAM" id="SSF56112">
    <property type="entry name" value="Protein kinase-like (PK-like)"/>
    <property type="match status" value="1"/>
</dbReference>
<keyword evidence="7" id="KW-1185">Reference proteome</keyword>
<dbReference type="InterPro" id="IPR000253">
    <property type="entry name" value="FHA_dom"/>
</dbReference>
<feature type="binding site" evidence="3">
    <location>
        <position position="201"/>
    </location>
    <ligand>
        <name>ATP</name>
        <dbReference type="ChEBI" id="CHEBI:30616"/>
    </ligand>
</feature>
<dbReference type="PANTHER" id="PTHR24348">
    <property type="entry name" value="SERINE/THREONINE-PROTEIN KINASE UNC-51-RELATED"/>
    <property type="match status" value="1"/>
</dbReference>
<evidence type="ECO:0000259" key="4">
    <source>
        <dbReference type="PROSITE" id="PS50006"/>
    </source>
</evidence>
<dbReference type="SUPFAM" id="SSF49879">
    <property type="entry name" value="SMAD/FHA domain"/>
    <property type="match status" value="1"/>
</dbReference>
<keyword evidence="6" id="KW-0418">Kinase</keyword>
<dbReference type="InterPro" id="IPR017441">
    <property type="entry name" value="Protein_kinase_ATP_BS"/>
</dbReference>
<dbReference type="PROSITE" id="PS00108">
    <property type="entry name" value="PROTEIN_KINASE_ST"/>
    <property type="match status" value="1"/>
</dbReference>
<dbReference type="InterPro" id="IPR045269">
    <property type="entry name" value="Atg1-like"/>
</dbReference>
<accession>A0A1Z4LPV1</accession>
<dbReference type="PROSITE" id="PS50006">
    <property type="entry name" value="FHA_DOMAIN"/>
    <property type="match status" value="1"/>
</dbReference>
<dbReference type="AlphaFoldDB" id="A0A1Z4LPV1"/>
<feature type="domain" description="FHA" evidence="4">
    <location>
        <begin position="27"/>
        <end position="80"/>
    </location>
</feature>
<dbReference type="PROSITE" id="PS50011">
    <property type="entry name" value="PROTEIN_KINASE_DOM"/>
    <property type="match status" value="1"/>
</dbReference>
<dbReference type="Pfam" id="PF00069">
    <property type="entry name" value="Pkinase"/>
    <property type="match status" value="1"/>
</dbReference>
<feature type="domain" description="Protein kinase" evidence="5">
    <location>
        <begin position="172"/>
        <end position="453"/>
    </location>
</feature>
<dbReference type="Pfam" id="PF00498">
    <property type="entry name" value="FHA"/>
    <property type="match status" value="1"/>
</dbReference>
<gene>
    <name evidence="6" type="ORF">NIES267_27670</name>
</gene>
<dbReference type="SMART" id="SM00220">
    <property type="entry name" value="S_TKc"/>
    <property type="match status" value="1"/>
</dbReference>
<evidence type="ECO:0000313" key="7">
    <source>
        <dbReference type="Proteomes" id="UP000218418"/>
    </source>
</evidence>
<keyword evidence="1 3" id="KW-0547">Nucleotide-binding</keyword>
<protein>
    <submittedName>
        <fullName evidence="6">Serine/threonine kinase</fullName>
    </submittedName>
</protein>
<dbReference type="EMBL" id="AP018227">
    <property type="protein sequence ID" value="BAY83280.1"/>
    <property type="molecule type" value="Genomic_DNA"/>
</dbReference>
<dbReference type="PROSITE" id="PS00107">
    <property type="entry name" value="PROTEIN_KINASE_ATP"/>
    <property type="match status" value="1"/>
</dbReference>
<evidence type="ECO:0000313" key="6">
    <source>
        <dbReference type="EMBL" id="BAY83280.1"/>
    </source>
</evidence>
<dbReference type="GO" id="GO:0005524">
    <property type="term" value="F:ATP binding"/>
    <property type="evidence" value="ECO:0007669"/>
    <property type="project" value="UniProtKB-UniRule"/>
</dbReference>
<dbReference type="Gene3D" id="2.60.200.20">
    <property type="match status" value="1"/>
</dbReference>
<name>A0A1Z4LPV1_9CYAN</name>
<organism evidence="6 7">
    <name type="scientific">Calothrix parasitica NIES-267</name>
    <dbReference type="NCBI Taxonomy" id="1973488"/>
    <lineage>
        <taxon>Bacteria</taxon>
        <taxon>Bacillati</taxon>
        <taxon>Cyanobacteriota</taxon>
        <taxon>Cyanophyceae</taxon>
        <taxon>Nostocales</taxon>
        <taxon>Calotrichaceae</taxon>
        <taxon>Calothrix</taxon>
    </lineage>
</organism>
<dbReference type="InterPro" id="IPR000719">
    <property type="entry name" value="Prot_kinase_dom"/>
</dbReference>
<dbReference type="InterPro" id="IPR008271">
    <property type="entry name" value="Ser/Thr_kinase_AS"/>
</dbReference>
<reference evidence="6 7" key="1">
    <citation type="submission" date="2017-06" db="EMBL/GenBank/DDBJ databases">
        <title>Genome sequencing of cyanobaciteial culture collection at National Institute for Environmental Studies (NIES).</title>
        <authorList>
            <person name="Hirose Y."/>
            <person name="Shimura Y."/>
            <person name="Fujisawa T."/>
            <person name="Nakamura Y."/>
            <person name="Kawachi M."/>
        </authorList>
    </citation>
    <scope>NUCLEOTIDE SEQUENCE [LARGE SCALE GENOMIC DNA]</scope>
    <source>
        <strain evidence="6 7">NIES-267</strain>
    </source>
</reference>
<evidence type="ECO:0000256" key="1">
    <source>
        <dbReference type="ARBA" id="ARBA00022741"/>
    </source>
</evidence>
<evidence type="ECO:0000259" key="5">
    <source>
        <dbReference type="PROSITE" id="PS50011"/>
    </source>
</evidence>
<dbReference type="GO" id="GO:0005737">
    <property type="term" value="C:cytoplasm"/>
    <property type="evidence" value="ECO:0007669"/>
    <property type="project" value="TreeGrafter"/>
</dbReference>
<dbReference type="OrthoDB" id="9788659at2"/>
<evidence type="ECO:0000256" key="2">
    <source>
        <dbReference type="ARBA" id="ARBA00022840"/>
    </source>
</evidence>
<dbReference type="InterPro" id="IPR011009">
    <property type="entry name" value="Kinase-like_dom_sf"/>
</dbReference>
<dbReference type="Gene3D" id="1.10.510.10">
    <property type="entry name" value="Transferase(Phosphotransferase) domain 1"/>
    <property type="match status" value="1"/>
</dbReference>
<dbReference type="InterPro" id="IPR008984">
    <property type="entry name" value="SMAD_FHA_dom_sf"/>
</dbReference>
<keyword evidence="6" id="KW-0808">Transferase</keyword>
<sequence>MPATVTLTIIKGKSPGRQYVFDSRTSSIIGRAEDCNIQLPNDKDHSTISRYHCLLDINPPDIRIRDFGSKNGTYINGKKIGQRQENQTPEEAAKEIFPEFDLKDNDEIKLSNTVFVVSTESKPEEIKINNFSPGTIDFNNRVIEEPNLLGYIQKFLKLAKAGNRKLLAIKGYDIIQLLGKGGFGEVYLAQHSNSQKFIALKVMLPQVAANEYAVNSFLRETENIKVLSHPNVVNLIDYGYSEGIFFFTMEYCQHGTVEDLIRKHRGQLPAKIAIPIILQVLDGLEYTHNAEIPYVKLNDGNFGKGKGLVHRDLKPANIFLTEVDDEVIVKIGDYGLSKAFDLAGLSGQTLTGSEPCGTPLFVPRQQVLKFRDSKPEVDVWAAAASLYYMLTGYSPRDFFSNNVWLEVLRNKPVPILQRDINISSKLAEIIDLALIEEPEIHFKSAKEFKQALLSVL</sequence>
<dbReference type="GO" id="GO:0004674">
    <property type="term" value="F:protein serine/threonine kinase activity"/>
    <property type="evidence" value="ECO:0007669"/>
    <property type="project" value="InterPro"/>
</dbReference>